<dbReference type="InterPro" id="IPR052509">
    <property type="entry name" value="Metal_resp_DNA-bind_regulator"/>
</dbReference>
<evidence type="ECO:0000313" key="2">
    <source>
        <dbReference type="EMBL" id="MBB6568339.1"/>
    </source>
</evidence>
<feature type="domain" description="Transcription regulator PadR N-terminal" evidence="1">
    <location>
        <begin position="19"/>
        <end position="90"/>
    </location>
</feature>
<dbReference type="PANTHER" id="PTHR33169">
    <property type="entry name" value="PADR-FAMILY TRANSCRIPTIONAL REGULATOR"/>
    <property type="match status" value="1"/>
</dbReference>
<sequence>MVAEKVFTQLRRGTLEYCVLALLQGEERYGFDLVKALGEIDGMVTTEGTIYPLLARLRREGLVETSWRESESGPPRRYYRSTKEGSQALADFTADWERFRTSVDTILRRGIEGSQG</sequence>
<proteinExistence type="predicted"/>
<dbReference type="AlphaFoldDB" id="A0A7Y4KV26"/>
<keyword evidence="4" id="KW-1185">Reference proteome</keyword>
<protein>
    <submittedName>
        <fullName evidence="2 3">PadR family transcriptional regulator</fullName>
    </submittedName>
</protein>
<reference evidence="2 5" key="2">
    <citation type="submission" date="2020-08" db="EMBL/GenBank/DDBJ databases">
        <title>Sequencing the genomes of 1000 actinobacteria strains.</title>
        <authorList>
            <person name="Klenk H.-P."/>
        </authorList>
    </citation>
    <scope>NUCLEOTIDE SEQUENCE [LARGE SCALE GENOMIC DNA]</scope>
    <source>
        <strain evidence="2 5">DSM 15626</strain>
    </source>
</reference>
<organism evidence="3 4">
    <name type="scientific">Kribbella sandramycini</name>
    <dbReference type="NCBI Taxonomy" id="60450"/>
    <lineage>
        <taxon>Bacteria</taxon>
        <taxon>Bacillati</taxon>
        <taxon>Actinomycetota</taxon>
        <taxon>Actinomycetes</taxon>
        <taxon>Propionibacteriales</taxon>
        <taxon>Kribbellaceae</taxon>
        <taxon>Kribbella</taxon>
    </lineage>
</organism>
<dbReference type="InterPro" id="IPR005149">
    <property type="entry name" value="Tscrpt_reg_PadR_N"/>
</dbReference>
<dbReference type="SUPFAM" id="SSF46785">
    <property type="entry name" value="Winged helix' DNA-binding domain"/>
    <property type="match status" value="1"/>
</dbReference>
<dbReference type="EMBL" id="JABJRC010000001">
    <property type="protein sequence ID" value="NOL39069.1"/>
    <property type="molecule type" value="Genomic_DNA"/>
</dbReference>
<dbReference type="InterPro" id="IPR036388">
    <property type="entry name" value="WH-like_DNA-bd_sf"/>
</dbReference>
<dbReference type="PANTHER" id="PTHR33169:SF14">
    <property type="entry name" value="TRANSCRIPTIONAL REGULATOR RV3488"/>
    <property type="match status" value="1"/>
</dbReference>
<dbReference type="Proteomes" id="UP000553957">
    <property type="component" value="Unassembled WGS sequence"/>
</dbReference>
<dbReference type="InterPro" id="IPR036390">
    <property type="entry name" value="WH_DNA-bd_sf"/>
</dbReference>
<reference evidence="3 4" key="1">
    <citation type="submission" date="2020-05" db="EMBL/GenBank/DDBJ databases">
        <title>Genome sequence of Kribbella sandramycini ATCC 39419.</title>
        <authorList>
            <person name="Maclea K.S."/>
            <person name="Fair J.L."/>
        </authorList>
    </citation>
    <scope>NUCLEOTIDE SEQUENCE [LARGE SCALE GENOMIC DNA]</scope>
    <source>
        <strain evidence="3 4">ATCC 39419</strain>
    </source>
</reference>
<accession>A0A7Y4KV26</accession>
<name>A0A7Y4KV26_9ACTN</name>
<dbReference type="Pfam" id="PF03551">
    <property type="entry name" value="PadR"/>
    <property type="match status" value="1"/>
</dbReference>
<comment type="caution">
    <text evidence="3">The sequence shown here is derived from an EMBL/GenBank/DDBJ whole genome shotgun (WGS) entry which is preliminary data.</text>
</comment>
<evidence type="ECO:0000313" key="4">
    <source>
        <dbReference type="Proteomes" id="UP000534306"/>
    </source>
</evidence>
<evidence type="ECO:0000259" key="1">
    <source>
        <dbReference type="Pfam" id="PF03551"/>
    </source>
</evidence>
<dbReference type="Gene3D" id="1.10.10.10">
    <property type="entry name" value="Winged helix-like DNA-binding domain superfamily/Winged helix DNA-binding domain"/>
    <property type="match status" value="1"/>
</dbReference>
<gene>
    <name evidence="2" type="ORF">HNR71_003976</name>
    <name evidence="3" type="ORF">HPO96_02300</name>
</gene>
<dbReference type="Proteomes" id="UP000534306">
    <property type="component" value="Unassembled WGS sequence"/>
</dbReference>
<evidence type="ECO:0000313" key="5">
    <source>
        <dbReference type="Proteomes" id="UP000553957"/>
    </source>
</evidence>
<evidence type="ECO:0000313" key="3">
    <source>
        <dbReference type="EMBL" id="NOL39069.1"/>
    </source>
</evidence>
<dbReference type="EMBL" id="JACHKF010000001">
    <property type="protein sequence ID" value="MBB6568339.1"/>
    <property type="molecule type" value="Genomic_DNA"/>
</dbReference>
<dbReference type="RefSeq" id="WP_171670573.1">
    <property type="nucleotide sequence ID" value="NZ_BAAAGT010000007.1"/>
</dbReference>